<proteinExistence type="predicted"/>
<dbReference type="Proteomes" id="UP000216133">
    <property type="component" value="Unassembled WGS sequence"/>
</dbReference>
<dbReference type="AlphaFoldDB" id="A0A268RVK3"/>
<dbReference type="Pfam" id="PF17368">
    <property type="entry name" value="YwcE"/>
    <property type="match status" value="1"/>
</dbReference>
<protein>
    <submittedName>
        <fullName evidence="2">Spore gernimation protein</fullName>
    </submittedName>
</protein>
<keyword evidence="1" id="KW-0812">Transmembrane</keyword>
<comment type="caution">
    <text evidence="2">The sequence shown here is derived from an EMBL/GenBank/DDBJ whole genome shotgun (WGS) entry which is preliminary data.</text>
</comment>
<keyword evidence="1" id="KW-1133">Transmembrane helix</keyword>
<keyword evidence="1" id="KW-0472">Membrane</keyword>
<evidence type="ECO:0000313" key="2">
    <source>
        <dbReference type="EMBL" id="PAF24289.1"/>
    </source>
</evidence>
<dbReference type="RefSeq" id="WP_094427758.1">
    <property type="nucleotide sequence ID" value="NZ_CP019985.1"/>
</dbReference>
<name>A0A268RVK3_SHOCL</name>
<dbReference type="GeneID" id="86926280"/>
<dbReference type="InterPro" id="IPR020185">
    <property type="entry name" value="Spore_morphogenesis_YwcE"/>
</dbReference>
<feature type="transmembrane region" description="Helical" evidence="1">
    <location>
        <begin position="25"/>
        <end position="45"/>
    </location>
</feature>
<reference evidence="2 3" key="1">
    <citation type="submission" date="2017-07" db="EMBL/GenBank/DDBJ databases">
        <title>Isolation and whole genome analysis of endospore-forming bacteria from heroin.</title>
        <authorList>
            <person name="Kalinowski J."/>
            <person name="Ahrens B."/>
            <person name="Al-Dilaimi A."/>
            <person name="Winkler A."/>
            <person name="Wibberg D."/>
            <person name="Schleenbecker U."/>
            <person name="Ruckert C."/>
            <person name="Wolfel R."/>
            <person name="Grass G."/>
        </authorList>
    </citation>
    <scope>NUCLEOTIDE SEQUENCE [LARGE SCALE GENOMIC DNA]</scope>
    <source>
        <strain evidence="2 3">7523-2</strain>
    </source>
</reference>
<accession>A0A268RVK3</accession>
<sequence>MDLFFAYMFVASATPLFLWLEHRKIALASIPFIIVMWVLALAHIFDGFLFDLHHSAFVTAFLVNVFIAHFAALVLYVYPHLRSKSRRFTQSAE</sequence>
<feature type="transmembrane region" description="Helical" evidence="1">
    <location>
        <begin position="57"/>
        <end position="78"/>
    </location>
</feature>
<gene>
    <name evidence="2" type="ORF">CHH61_19325</name>
</gene>
<evidence type="ECO:0000256" key="1">
    <source>
        <dbReference type="SAM" id="Phobius"/>
    </source>
</evidence>
<dbReference type="EMBL" id="NPBS01000113">
    <property type="protein sequence ID" value="PAF24289.1"/>
    <property type="molecule type" value="Genomic_DNA"/>
</dbReference>
<organism evidence="2 3">
    <name type="scientific">Shouchella clausii</name>
    <name type="common">Alkalihalobacillus clausii</name>
    <dbReference type="NCBI Taxonomy" id="79880"/>
    <lineage>
        <taxon>Bacteria</taxon>
        <taxon>Bacillati</taxon>
        <taxon>Bacillota</taxon>
        <taxon>Bacilli</taxon>
        <taxon>Bacillales</taxon>
        <taxon>Bacillaceae</taxon>
        <taxon>Shouchella</taxon>
    </lineage>
</organism>
<evidence type="ECO:0000313" key="3">
    <source>
        <dbReference type="Proteomes" id="UP000216133"/>
    </source>
</evidence>